<dbReference type="Pfam" id="PF00903">
    <property type="entry name" value="Glyoxalase"/>
    <property type="match status" value="1"/>
</dbReference>
<evidence type="ECO:0000313" key="2">
    <source>
        <dbReference type="EMBL" id="QUD87951.1"/>
    </source>
</evidence>
<dbReference type="SUPFAM" id="SSF54593">
    <property type="entry name" value="Glyoxalase/Bleomycin resistance protein/Dihydroxybiphenyl dioxygenase"/>
    <property type="match status" value="1"/>
</dbReference>
<dbReference type="AlphaFoldDB" id="A0A975FZD1"/>
<dbReference type="Proteomes" id="UP000676409">
    <property type="component" value="Chromosome"/>
</dbReference>
<gene>
    <name evidence="2" type="ORF">KCG34_23415</name>
</gene>
<dbReference type="PROSITE" id="PS51819">
    <property type="entry name" value="VOC"/>
    <property type="match status" value="1"/>
</dbReference>
<evidence type="ECO:0000259" key="1">
    <source>
        <dbReference type="PROSITE" id="PS51819"/>
    </source>
</evidence>
<dbReference type="KEGG" id="caul:KCG34_23415"/>
<dbReference type="EMBL" id="CP073078">
    <property type="protein sequence ID" value="QUD87951.1"/>
    <property type="molecule type" value="Genomic_DNA"/>
</dbReference>
<reference evidence="2" key="1">
    <citation type="submission" date="2021-04" db="EMBL/GenBank/DDBJ databases">
        <title>The complete genome sequence of Caulobacter sp. S6.</title>
        <authorList>
            <person name="Tang Y."/>
            <person name="Ouyang W."/>
            <person name="Liu Q."/>
            <person name="Huang B."/>
            <person name="Guo Z."/>
            <person name="Lei P."/>
        </authorList>
    </citation>
    <scope>NUCLEOTIDE SEQUENCE</scope>
    <source>
        <strain evidence="2">S6</strain>
    </source>
</reference>
<dbReference type="InterPro" id="IPR004360">
    <property type="entry name" value="Glyas_Fos-R_dOase_dom"/>
</dbReference>
<dbReference type="InterPro" id="IPR037523">
    <property type="entry name" value="VOC_core"/>
</dbReference>
<dbReference type="InterPro" id="IPR029068">
    <property type="entry name" value="Glyas_Bleomycin-R_OHBP_Dase"/>
</dbReference>
<sequence>MADADFGAPPKGGWAPMVAELLVTDIGASLRFWREVLGFSIAYQRPDEGFAYLERPEGAQVMLHQRCGVWETGPMAAPFGRGVMFQVYADDLGSVEAAIARAGVPLHAGPREVWRRHGDREGGQREVFVLDPDGYLVMVAQTLGQRPLQQQA</sequence>
<name>A0A975FZD1_9CAUL</name>
<keyword evidence="3" id="KW-1185">Reference proteome</keyword>
<feature type="domain" description="VOC" evidence="1">
    <location>
        <begin position="13"/>
        <end position="142"/>
    </location>
</feature>
<dbReference type="RefSeq" id="WP_211938002.1">
    <property type="nucleotide sequence ID" value="NZ_CP073078.1"/>
</dbReference>
<protein>
    <submittedName>
        <fullName evidence="2">VOC family protein</fullName>
    </submittedName>
</protein>
<organism evidence="2 3">
    <name type="scientific">Phenylobacterium montanum</name>
    <dbReference type="NCBI Taxonomy" id="2823693"/>
    <lineage>
        <taxon>Bacteria</taxon>
        <taxon>Pseudomonadati</taxon>
        <taxon>Pseudomonadota</taxon>
        <taxon>Alphaproteobacteria</taxon>
        <taxon>Caulobacterales</taxon>
        <taxon>Caulobacteraceae</taxon>
        <taxon>Phenylobacterium</taxon>
    </lineage>
</organism>
<evidence type="ECO:0000313" key="3">
    <source>
        <dbReference type="Proteomes" id="UP000676409"/>
    </source>
</evidence>
<proteinExistence type="predicted"/>
<dbReference type="Gene3D" id="3.10.180.10">
    <property type="entry name" value="2,3-Dihydroxybiphenyl 1,2-Dioxygenase, domain 1"/>
    <property type="match status" value="1"/>
</dbReference>
<accession>A0A975FZD1</accession>